<dbReference type="CDD" id="cd09271">
    <property type="entry name" value="RNase_H2-C"/>
    <property type="match status" value="1"/>
</dbReference>
<reference evidence="2" key="1">
    <citation type="submission" date="2023-08" db="EMBL/GenBank/DDBJ databases">
        <title>Black Yeasts Isolated from many extreme environments.</title>
        <authorList>
            <person name="Coleine C."/>
            <person name="Stajich J.E."/>
            <person name="Selbmann L."/>
        </authorList>
    </citation>
    <scope>NUCLEOTIDE SEQUENCE</scope>
    <source>
        <strain evidence="2">CCFEE 5401</strain>
    </source>
</reference>
<dbReference type="AlphaFoldDB" id="A0AAN7YTH0"/>
<evidence type="ECO:0000313" key="2">
    <source>
        <dbReference type="EMBL" id="KAK5117381.1"/>
    </source>
</evidence>
<comment type="caution">
    <text evidence="2">The sequence shown here is derived from an EMBL/GenBank/DDBJ whole genome shotgun (WGS) entry which is preliminary data.</text>
</comment>
<evidence type="ECO:0000313" key="3">
    <source>
        <dbReference type="Proteomes" id="UP001310890"/>
    </source>
</evidence>
<dbReference type="InterPro" id="IPR013924">
    <property type="entry name" value="RNase_H2_suC"/>
</dbReference>
<dbReference type="GO" id="GO:0006401">
    <property type="term" value="P:RNA catabolic process"/>
    <property type="evidence" value="ECO:0007669"/>
    <property type="project" value="InterPro"/>
</dbReference>
<sequence length="182" mass="20209">MPSPPINPVYSLPRTNLPIQSLTPNILPCHLHHNGPTGISKRYWNPQKSPTTTTTRVRENSIAYFRGRKLCSRALKLPAGYQGVLLRKTDRDERAPSSTFGRRSDGVEDEEQDLDDGEEDTGDEVKTMEVLASFGQVIVWGHDAIPEDGDEYVKGIEEWMGFAAAVSDASVNSYCPWFVAGD</sequence>
<accession>A0AAN7YTH0</accession>
<dbReference type="Gene3D" id="2.40.128.680">
    <property type="match status" value="1"/>
</dbReference>
<dbReference type="GO" id="GO:0032299">
    <property type="term" value="C:ribonuclease H2 complex"/>
    <property type="evidence" value="ECO:0007669"/>
    <property type="project" value="InterPro"/>
</dbReference>
<protein>
    <submittedName>
        <fullName evidence="2">Uncharacterized protein</fullName>
    </submittedName>
</protein>
<organism evidence="2 3">
    <name type="scientific">Meristemomyces frigidus</name>
    <dbReference type="NCBI Taxonomy" id="1508187"/>
    <lineage>
        <taxon>Eukaryota</taxon>
        <taxon>Fungi</taxon>
        <taxon>Dikarya</taxon>
        <taxon>Ascomycota</taxon>
        <taxon>Pezizomycotina</taxon>
        <taxon>Dothideomycetes</taxon>
        <taxon>Dothideomycetidae</taxon>
        <taxon>Mycosphaerellales</taxon>
        <taxon>Teratosphaeriaceae</taxon>
        <taxon>Meristemomyces</taxon>
    </lineage>
</organism>
<dbReference type="PANTHER" id="PTHR47204:SF1">
    <property type="entry name" value="RIBONUCLEASE H2 SUBUNIT C"/>
    <property type="match status" value="1"/>
</dbReference>
<name>A0AAN7YTH0_9PEZI</name>
<dbReference type="Pfam" id="PF08615">
    <property type="entry name" value="RNase_H2_suC"/>
    <property type="match status" value="1"/>
</dbReference>
<feature type="region of interest" description="Disordered" evidence="1">
    <location>
        <begin position="88"/>
        <end position="122"/>
    </location>
</feature>
<proteinExistence type="predicted"/>
<gene>
    <name evidence="2" type="ORF">LTR62_005999</name>
</gene>
<dbReference type="PANTHER" id="PTHR47204">
    <property type="entry name" value="OS02G0168900 PROTEIN"/>
    <property type="match status" value="1"/>
</dbReference>
<dbReference type="EMBL" id="JAVRRL010000005">
    <property type="protein sequence ID" value="KAK5117381.1"/>
    <property type="molecule type" value="Genomic_DNA"/>
</dbReference>
<evidence type="ECO:0000256" key="1">
    <source>
        <dbReference type="SAM" id="MobiDB-lite"/>
    </source>
</evidence>
<feature type="compositionally biased region" description="Acidic residues" evidence="1">
    <location>
        <begin position="107"/>
        <end position="122"/>
    </location>
</feature>
<dbReference type="Proteomes" id="UP001310890">
    <property type="component" value="Unassembled WGS sequence"/>
</dbReference>